<dbReference type="GO" id="GO:0006310">
    <property type="term" value="P:DNA recombination"/>
    <property type="evidence" value="ECO:0007669"/>
    <property type="project" value="UniProtKB-UniRule"/>
</dbReference>
<gene>
    <name evidence="8" type="primary">recO</name>
    <name evidence="10" type="ORF">IP90_01317</name>
</gene>
<feature type="domain" description="DNA replication/recombination mediator RecO N-terminal" evidence="9">
    <location>
        <begin position="1"/>
        <end position="78"/>
    </location>
</feature>
<dbReference type="Gene3D" id="1.20.1440.120">
    <property type="entry name" value="Recombination protein O, C-terminal domain"/>
    <property type="match status" value="1"/>
</dbReference>
<dbReference type="Pfam" id="PF02565">
    <property type="entry name" value="RecO_C"/>
    <property type="match status" value="1"/>
</dbReference>
<keyword evidence="5 8" id="KW-0233">DNA recombination</keyword>
<evidence type="ECO:0000256" key="1">
    <source>
        <dbReference type="ARBA" id="ARBA00003065"/>
    </source>
</evidence>
<dbReference type="InterPro" id="IPR003717">
    <property type="entry name" value="RecO"/>
</dbReference>
<dbReference type="InterPro" id="IPR012340">
    <property type="entry name" value="NA-bd_OB-fold"/>
</dbReference>
<keyword evidence="11" id="KW-1185">Reference proteome</keyword>
<dbReference type="InterPro" id="IPR042242">
    <property type="entry name" value="RecO_C"/>
</dbReference>
<dbReference type="GO" id="GO:0043590">
    <property type="term" value="C:bacterial nucleoid"/>
    <property type="evidence" value="ECO:0007669"/>
    <property type="project" value="TreeGrafter"/>
</dbReference>
<comment type="caution">
    <text evidence="10">The sequence shown here is derived from an EMBL/GenBank/DDBJ whole genome shotgun (WGS) entry which is preliminary data.</text>
</comment>
<dbReference type="HAMAP" id="MF_00201">
    <property type="entry name" value="RecO"/>
    <property type="match status" value="1"/>
</dbReference>
<comment type="function">
    <text evidence="1 8">Involved in DNA repair and RecF pathway recombination.</text>
</comment>
<dbReference type="SUPFAM" id="SSF57863">
    <property type="entry name" value="ArfGap/RecO-like zinc finger"/>
    <property type="match status" value="1"/>
</dbReference>
<dbReference type="GO" id="GO:0006302">
    <property type="term" value="P:double-strand break repair"/>
    <property type="evidence" value="ECO:0007669"/>
    <property type="project" value="TreeGrafter"/>
</dbReference>
<comment type="similarity">
    <text evidence="2 8">Belongs to the RecO family.</text>
</comment>
<evidence type="ECO:0000256" key="2">
    <source>
        <dbReference type="ARBA" id="ARBA00007452"/>
    </source>
</evidence>
<evidence type="ECO:0000256" key="8">
    <source>
        <dbReference type="HAMAP-Rule" id="MF_00201"/>
    </source>
</evidence>
<dbReference type="InterPro" id="IPR022572">
    <property type="entry name" value="DNA_rep/recomb_RecO_N"/>
</dbReference>
<organism evidence="10 11">
    <name type="scientific">Luteimonas cucumeris</name>
    <dbReference type="NCBI Taxonomy" id="985012"/>
    <lineage>
        <taxon>Bacteria</taxon>
        <taxon>Pseudomonadati</taxon>
        <taxon>Pseudomonadota</taxon>
        <taxon>Gammaproteobacteria</taxon>
        <taxon>Lysobacterales</taxon>
        <taxon>Lysobacteraceae</taxon>
        <taxon>Luteimonas</taxon>
    </lineage>
</organism>
<evidence type="ECO:0000313" key="10">
    <source>
        <dbReference type="EMBL" id="TWI03506.1"/>
    </source>
</evidence>
<evidence type="ECO:0000259" key="9">
    <source>
        <dbReference type="Pfam" id="PF11967"/>
    </source>
</evidence>
<dbReference type="AlphaFoldDB" id="A0A562L7K4"/>
<evidence type="ECO:0000256" key="5">
    <source>
        <dbReference type="ARBA" id="ARBA00023172"/>
    </source>
</evidence>
<evidence type="ECO:0000313" key="11">
    <source>
        <dbReference type="Proteomes" id="UP000315167"/>
    </source>
</evidence>
<evidence type="ECO:0000256" key="6">
    <source>
        <dbReference type="ARBA" id="ARBA00023204"/>
    </source>
</evidence>
<keyword evidence="6 8" id="KW-0234">DNA repair</keyword>
<dbReference type="SUPFAM" id="SSF50249">
    <property type="entry name" value="Nucleic acid-binding proteins"/>
    <property type="match status" value="1"/>
</dbReference>
<dbReference type="InterPro" id="IPR037278">
    <property type="entry name" value="ARFGAP/RecO"/>
</dbReference>
<name>A0A562L7K4_9GAMM</name>
<dbReference type="PANTHER" id="PTHR33991:SF1">
    <property type="entry name" value="DNA REPAIR PROTEIN RECO"/>
    <property type="match status" value="1"/>
</dbReference>
<sequence>MRIEDQAAYVLHARPWRETSVLVEVLSADHGRVGLLARGVQGPKRQPLRAALQPLQHIRFNAVQRGELASLNGAEALDVAPRLAGDAALAGFYISELVLRLAPRNDPHGELYLAFGRTRARLATDEPLAWTLRRFERDLLDALGFGFSLDVDGDGEAIDPAARYRLDPEHGPRRLLSDRGQRDRDEAATGQALLALAHDWQPAADDLASLRRALRTVLAHHLGGRGLKSWELIGQLGRVRPRVAED</sequence>
<reference evidence="10 11" key="1">
    <citation type="journal article" date="2015" name="Stand. Genomic Sci.">
        <title>Genomic Encyclopedia of Bacterial and Archaeal Type Strains, Phase III: the genomes of soil and plant-associated and newly described type strains.</title>
        <authorList>
            <person name="Whitman W.B."/>
            <person name="Woyke T."/>
            <person name="Klenk H.P."/>
            <person name="Zhou Y."/>
            <person name="Lilburn T.G."/>
            <person name="Beck B.J."/>
            <person name="De Vos P."/>
            <person name="Vandamme P."/>
            <person name="Eisen J.A."/>
            <person name="Garrity G."/>
            <person name="Hugenholtz P."/>
            <person name="Kyrpides N.C."/>
        </authorList>
    </citation>
    <scope>NUCLEOTIDE SEQUENCE [LARGE SCALE GENOMIC DNA]</scope>
    <source>
        <strain evidence="10 11">CGMCC 1.10821</strain>
    </source>
</reference>
<dbReference type="NCBIfam" id="TIGR00613">
    <property type="entry name" value="reco"/>
    <property type="match status" value="1"/>
</dbReference>
<keyword evidence="4 8" id="KW-0227">DNA damage</keyword>
<dbReference type="Proteomes" id="UP000315167">
    <property type="component" value="Unassembled WGS sequence"/>
</dbReference>
<evidence type="ECO:0000256" key="4">
    <source>
        <dbReference type="ARBA" id="ARBA00022763"/>
    </source>
</evidence>
<dbReference type="EMBL" id="VLKN01000003">
    <property type="protein sequence ID" value="TWI03506.1"/>
    <property type="molecule type" value="Genomic_DNA"/>
</dbReference>
<dbReference type="Pfam" id="PF11967">
    <property type="entry name" value="RecO_N"/>
    <property type="match status" value="1"/>
</dbReference>
<protein>
    <recommendedName>
        <fullName evidence="3 8">DNA repair protein RecO</fullName>
    </recommendedName>
    <alternativeName>
        <fullName evidence="7 8">Recombination protein O</fullName>
    </alternativeName>
</protein>
<accession>A0A562L7K4</accession>
<evidence type="ECO:0000256" key="7">
    <source>
        <dbReference type="ARBA" id="ARBA00033409"/>
    </source>
</evidence>
<dbReference type="RefSeq" id="WP_144898831.1">
    <property type="nucleotide sequence ID" value="NZ_VLKN01000003.1"/>
</dbReference>
<dbReference type="OrthoDB" id="9804792at2"/>
<proteinExistence type="inferred from homology"/>
<dbReference type="Gene3D" id="2.40.50.140">
    <property type="entry name" value="Nucleic acid-binding proteins"/>
    <property type="match status" value="1"/>
</dbReference>
<evidence type="ECO:0000256" key="3">
    <source>
        <dbReference type="ARBA" id="ARBA00021310"/>
    </source>
</evidence>
<dbReference type="PANTHER" id="PTHR33991">
    <property type="entry name" value="DNA REPAIR PROTEIN RECO"/>
    <property type="match status" value="1"/>
</dbReference>